<dbReference type="RefSeq" id="WP_346144472.1">
    <property type="nucleotide sequence ID" value="NZ_BAAAUA010000017.1"/>
</dbReference>
<feature type="region of interest" description="Disordered" evidence="1">
    <location>
        <begin position="74"/>
        <end position="108"/>
    </location>
</feature>
<evidence type="ECO:0000313" key="2">
    <source>
        <dbReference type="EMBL" id="MFC5642081.1"/>
    </source>
</evidence>
<proteinExistence type="predicted"/>
<comment type="caution">
    <text evidence="2">The sequence shown here is derived from an EMBL/GenBank/DDBJ whole genome shotgun (WGS) entry which is preliminary data.</text>
</comment>
<evidence type="ECO:0000313" key="3">
    <source>
        <dbReference type="Proteomes" id="UP001596066"/>
    </source>
</evidence>
<organism evidence="2 3">
    <name type="scientific">Kitasatospora cinereorecta</name>
    <dbReference type="NCBI Taxonomy" id="285560"/>
    <lineage>
        <taxon>Bacteria</taxon>
        <taxon>Bacillati</taxon>
        <taxon>Actinomycetota</taxon>
        <taxon>Actinomycetes</taxon>
        <taxon>Kitasatosporales</taxon>
        <taxon>Streptomycetaceae</taxon>
        <taxon>Kitasatospora</taxon>
    </lineage>
</organism>
<dbReference type="Proteomes" id="UP001596066">
    <property type="component" value="Unassembled WGS sequence"/>
</dbReference>
<evidence type="ECO:0008006" key="4">
    <source>
        <dbReference type="Google" id="ProtNLM"/>
    </source>
</evidence>
<accession>A0ABW0V914</accession>
<keyword evidence="3" id="KW-1185">Reference proteome</keyword>
<protein>
    <recommendedName>
        <fullName evidence="4">Glyoxalase-like domain-containing protein</fullName>
    </recommendedName>
</protein>
<dbReference type="EMBL" id="JBHSOC010000017">
    <property type="protein sequence ID" value="MFC5642081.1"/>
    <property type="molecule type" value="Genomic_DNA"/>
</dbReference>
<reference evidence="3" key="1">
    <citation type="journal article" date="2019" name="Int. J. Syst. Evol. Microbiol.">
        <title>The Global Catalogue of Microorganisms (GCM) 10K type strain sequencing project: providing services to taxonomists for standard genome sequencing and annotation.</title>
        <authorList>
            <consortium name="The Broad Institute Genomics Platform"/>
            <consortium name="The Broad Institute Genome Sequencing Center for Infectious Disease"/>
            <person name="Wu L."/>
            <person name="Ma J."/>
        </authorList>
    </citation>
    <scope>NUCLEOTIDE SEQUENCE [LARGE SCALE GENOMIC DNA]</scope>
    <source>
        <strain evidence="3">CGMCC 4.1622</strain>
    </source>
</reference>
<gene>
    <name evidence="2" type="ORF">ACFPZF_12050</name>
</gene>
<sequence length="108" mass="11665">MDTDAIPAALEWWANSSTCLARVPVRITPGPAEGSWAAVPVPALAGDDAEGFRFLLDLSPYVLVRLPDDSTPEVEVGHDGDVNRLRLQPPTGSEPTRTVEATFRIPEE</sequence>
<name>A0ABW0V914_9ACTN</name>
<feature type="compositionally biased region" description="Basic and acidic residues" evidence="1">
    <location>
        <begin position="75"/>
        <end position="84"/>
    </location>
</feature>
<evidence type="ECO:0000256" key="1">
    <source>
        <dbReference type="SAM" id="MobiDB-lite"/>
    </source>
</evidence>